<dbReference type="CDD" id="cd16448">
    <property type="entry name" value="RING-H2"/>
    <property type="match status" value="1"/>
</dbReference>
<feature type="compositionally biased region" description="Basic and acidic residues" evidence="1">
    <location>
        <begin position="248"/>
        <end position="271"/>
    </location>
</feature>
<feature type="compositionally biased region" description="Polar residues" evidence="1">
    <location>
        <begin position="211"/>
        <end position="222"/>
    </location>
</feature>
<accession>A0AAN6NM29</accession>
<evidence type="ECO:0000313" key="3">
    <source>
        <dbReference type="Proteomes" id="UP001303222"/>
    </source>
</evidence>
<reference evidence="2" key="2">
    <citation type="submission" date="2023-06" db="EMBL/GenBank/DDBJ databases">
        <authorList>
            <consortium name="Lawrence Berkeley National Laboratory"/>
            <person name="Mondo S.J."/>
            <person name="Hensen N."/>
            <person name="Bonometti L."/>
            <person name="Westerberg I."/>
            <person name="Brannstrom I.O."/>
            <person name="Guillou S."/>
            <person name="Cros-Aarteil S."/>
            <person name="Calhoun S."/>
            <person name="Haridas S."/>
            <person name="Kuo A."/>
            <person name="Pangilinan J."/>
            <person name="Riley R."/>
            <person name="Labutti K."/>
            <person name="Andreopoulos B."/>
            <person name="Lipzen A."/>
            <person name="Chen C."/>
            <person name="Yanf M."/>
            <person name="Daum C."/>
            <person name="Ng V."/>
            <person name="Clum A."/>
            <person name="Steindorff A."/>
            <person name="Ohm R."/>
            <person name="Martin F."/>
            <person name="Silar P."/>
            <person name="Natvig D."/>
            <person name="Lalanne C."/>
            <person name="Gautier V."/>
            <person name="Ament-Velasquez S.L."/>
            <person name="Kruys A."/>
            <person name="Hutchinson M.I."/>
            <person name="Powell A.J."/>
            <person name="Barry K."/>
            <person name="Miller A.N."/>
            <person name="Grigoriev I.V."/>
            <person name="Debuchy R."/>
            <person name="Gladieux P."/>
            <person name="Thoren M.H."/>
            <person name="Johannesson H."/>
        </authorList>
    </citation>
    <scope>NUCLEOTIDE SEQUENCE</scope>
    <source>
        <strain evidence="2">CBS 626.80</strain>
    </source>
</reference>
<reference evidence="2" key="1">
    <citation type="journal article" date="2023" name="Mol. Phylogenet. Evol.">
        <title>Genome-scale phylogeny and comparative genomics of the fungal order Sordariales.</title>
        <authorList>
            <person name="Hensen N."/>
            <person name="Bonometti L."/>
            <person name="Westerberg I."/>
            <person name="Brannstrom I.O."/>
            <person name="Guillou S."/>
            <person name="Cros-Aarteil S."/>
            <person name="Calhoun S."/>
            <person name="Haridas S."/>
            <person name="Kuo A."/>
            <person name="Mondo S."/>
            <person name="Pangilinan J."/>
            <person name="Riley R."/>
            <person name="LaButti K."/>
            <person name="Andreopoulos B."/>
            <person name="Lipzen A."/>
            <person name="Chen C."/>
            <person name="Yan M."/>
            <person name="Daum C."/>
            <person name="Ng V."/>
            <person name="Clum A."/>
            <person name="Steindorff A."/>
            <person name="Ohm R.A."/>
            <person name="Martin F."/>
            <person name="Silar P."/>
            <person name="Natvig D.O."/>
            <person name="Lalanne C."/>
            <person name="Gautier V."/>
            <person name="Ament-Velasquez S.L."/>
            <person name="Kruys A."/>
            <person name="Hutchinson M.I."/>
            <person name="Powell A.J."/>
            <person name="Barry K."/>
            <person name="Miller A.N."/>
            <person name="Grigoriev I.V."/>
            <person name="Debuchy R."/>
            <person name="Gladieux P."/>
            <person name="Hiltunen Thoren M."/>
            <person name="Johannesson H."/>
        </authorList>
    </citation>
    <scope>NUCLEOTIDE SEQUENCE</scope>
    <source>
        <strain evidence="2">CBS 626.80</strain>
    </source>
</reference>
<evidence type="ECO:0008006" key="4">
    <source>
        <dbReference type="Google" id="ProtNLM"/>
    </source>
</evidence>
<keyword evidence="3" id="KW-1185">Reference proteome</keyword>
<evidence type="ECO:0000313" key="2">
    <source>
        <dbReference type="EMBL" id="KAK3948354.1"/>
    </source>
</evidence>
<organism evidence="2 3">
    <name type="scientific">Pseudoneurospora amorphoporcata</name>
    <dbReference type="NCBI Taxonomy" id="241081"/>
    <lineage>
        <taxon>Eukaryota</taxon>
        <taxon>Fungi</taxon>
        <taxon>Dikarya</taxon>
        <taxon>Ascomycota</taxon>
        <taxon>Pezizomycotina</taxon>
        <taxon>Sordariomycetes</taxon>
        <taxon>Sordariomycetidae</taxon>
        <taxon>Sordariales</taxon>
        <taxon>Sordariaceae</taxon>
        <taxon>Pseudoneurospora</taxon>
    </lineage>
</organism>
<dbReference type="EMBL" id="MU859268">
    <property type="protein sequence ID" value="KAK3948354.1"/>
    <property type="molecule type" value="Genomic_DNA"/>
</dbReference>
<dbReference type="Proteomes" id="UP001303222">
    <property type="component" value="Unassembled WGS sequence"/>
</dbReference>
<sequence length="331" mass="36564">MERTLTDWLPDDALWGLLDRSTLQKQCAARNLPVSGPQLEMVKRLRDYEKVHRVEERAYSWRMIWGRGFGNILYNVLNCPEPLRWQLAFLSSENGQDALCALCFKAVSSTEGDRTRCITCGRVMHTSCDETEWGIDKYCEPGQVQYPLVVSGTKAAPQILPGPGRNTSQQQTERRTSDDVIIESSGSSRGEHSGGPPANNPPPPPNGDSALGTTTAPASVTISDSAQAPASVAASVGDTTSTTTNTHSSDDNSAKLARDRGRLAKKSAEMRKRAKREYKRLSKKYKKELNKELKKLRKKSKRELKTLMKESKKLEKRAKGLGGGREAGDDV</sequence>
<feature type="compositionally biased region" description="Basic and acidic residues" evidence="1">
    <location>
        <begin position="303"/>
        <end position="313"/>
    </location>
</feature>
<proteinExistence type="predicted"/>
<evidence type="ECO:0000256" key="1">
    <source>
        <dbReference type="SAM" id="MobiDB-lite"/>
    </source>
</evidence>
<feature type="compositionally biased region" description="Low complexity" evidence="1">
    <location>
        <begin position="223"/>
        <end position="247"/>
    </location>
</feature>
<protein>
    <recommendedName>
        <fullName evidence="4">SAP domain-containing protein</fullName>
    </recommendedName>
</protein>
<feature type="compositionally biased region" description="Basic residues" evidence="1">
    <location>
        <begin position="272"/>
        <end position="286"/>
    </location>
</feature>
<comment type="caution">
    <text evidence="2">The sequence shown here is derived from an EMBL/GenBank/DDBJ whole genome shotgun (WGS) entry which is preliminary data.</text>
</comment>
<feature type="region of interest" description="Disordered" evidence="1">
    <location>
        <begin position="155"/>
        <end position="331"/>
    </location>
</feature>
<name>A0AAN6NM29_9PEZI</name>
<gene>
    <name evidence="2" type="ORF">QBC32DRAFT_373637</name>
</gene>
<dbReference type="AlphaFoldDB" id="A0AAN6NM29"/>